<proteinExistence type="predicted"/>
<dbReference type="STRING" id="214095.RU97_GL000492"/>
<dbReference type="AlphaFoldDB" id="A0A1L8RKG2"/>
<feature type="domain" description="GFO/IDH/MocA-like oxidoreductase" evidence="2">
    <location>
        <begin position="116"/>
        <end position="238"/>
    </location>
</feature>
<dbReference type="SUPFAM" id="SSF51735">
    <property type="entry name" value="NAD(P)-binding Rossmann-fold domains"/>
    <property type="match status" value="1"/>
</dbReference>
<dbReference type="EMBL" id="JXKH01000001">
    <property type="protein sequence ID" value="OJG20259.1"/>
    <property type="molecule type" value="Genomic_DNA"/>
</dbReference>
<evidence type="ECO:0000259" key="2">
    <source>
        <dbReference type="Pfam" id="PF22725"/>
    </source>
</evidence>
<protein>
    <recommendedName>
        <fullName evidence="5">Gfo/Idh/MocA family oxidoreductase</fullName>
    </recommendedName>
</protein>
<name>A0A1L8RKG2_9ENTE</name>
<sequence length="319" mass="35661">MHVYSYLQQFRDQQVQITGVFDHDQPRAECFAEEKKLVHFTTIVALLETDCDTVVICSENIFHKDYTLQALKAGKHVIVEKPMALNTVDAQEMIMAAQTAERLLMVAHPVRFAEPVQNLKKILDEGTLGALKLINSSNHGKNPGGWFIDPNLSGGGALIDHTVHISDLVNYLFRLHPKEVYAYAAKSQANLPVEDIGLVQIAFHEPVIMSLDTSWNRPKSYPVWGDAILELVFEKGQLTIDGFGRKVKVFNDENHSITDFYFEEDMDSLMIKAFIDAVDQGRPAPVSGVDGLYTVALTEAAYAAATTQQIIYLKEEIHA</sequence>
<dbReference type="SUPFAM" id="SSF55347">
    <property type="entry name" value="Glyceraldehyde-3-phosphate dehydrogenase-like, C-terminal domain"/>
    <property type="match status" value="1"/>
</dbReference>
<keyword evidence="4" id="KW-1185">Reference proteome</keyword>
<reference evidence="3 4" key="1">
    <citation type="submission" date="2014-12" db="EMBL/GenBank/DDBJ databases">
        <title>Draft genome sequences of 29 type strains of Enterococci.</title>
        <authorList>
            <person name="Zhong Z."/>
            <person name="Sun Z."/>
            <person name="Liu W."/>
            <person name="Zhang W."/>
            <person name="Zhang H."/>
        </authorList>
    </citation>
    <scope>NUCLEOTIDE SEQUENCE [LARGE SCALE GENOMIC DNA]</scope>
    <source>
        <strain evidence="3 4">DSM 17029</strain>
    </source>
</reference>
<dbReference type="PANTHER" id="PTHR43377:SF1">
    <property type="entry name" value="BILIVERDIN REDUCTASE A"/>
    <property type="match status" value="1"/>
</dbReference>
<comment type="caution">
    <text evidence="3">The sequence shown here is derived from an EMBL/GenBank/DDBJ whole genome shotgun (WGS) entry which is preliminary data.</text>
</comment>
<gene>
    <name evidence="3" type="ORF">RU97_GL000492</name>
</gene>
<evidence type="ECO:0000313" key="4">
    <source>
        <dbReference type="Proteomes" id="UP000181884"/>
    </source>
</evidence>
<evidence type="ECO:0000259" key="1">
    <source>
        <dbReference type="Pfam" id="PF01408"/>
    </source>
</evidence>
<dbReference type="Pfam" id="PF01408">
    <property type="entry name" value="GFO_IDH_MocA"/>
    <property type="match status" value="1"/>
</dbReference>
<dbReference type="Gene3D" id="3.40.50.720">
    <property type="entry name" value="NAD(P)-binding Rossmann-like Domain"/>
    <property type="match status" value="1"/>
</dbReference>
<dbReference type="GO" id="GO:0000166">
    <property type="term" value="F:nucleotide binding"/>
    <property type="evidence" value="ECO:0007669"/>
    <property type="project" value="InterPro"/>
</dbReference>
<dbReference type="InterPro" id="IPR055170">
    <property type="entry name" value="GFO_IDH_MocA-like_dom"/>
</dbReference>
<dbReference type="InterPro" id="IPR051450">
    <property type="entry name" value="Gfo/Idh/MocA_Oxidoreductases"/>
</dbReference>
<dbReference type="Gene3D" id="3.30.360.10">
    <property type="entry name" value="Dihydrodipicolinate Reductase, domain 2"/>
    <property type="match status" value="1"/>
</dbReference>
<dbReference type="InterPro" id="IPR036291">
    <property type="entry name" value="NAD(P)-bd_dom_sf"/>
</dbReference>
<evidence type="ECO:0008006" key="5">
    <source>
        <dbReference type="Google" id="ProtNLM"/>
    </source>
</evidence>
<dbReference type="Proteomes" id="UP000181884">
    <property type="component" value="Unassembled WGS sequence"/>
</dbReference>
<evidence type="ECO:0000313" key="3">
    <source>
        <dbReference type="EMBL" id="OJG20259.1"/>
    </source>
</evidence>
<accession>A0A1L8RKG2</accession>
<organism evidence="3 4">
    <name type="scientific">Enterococcus canis</name>
    <dbReference type="NCBI Taxonomy" id="214095"/>
    <lineage>
        <taxon>Bacteria</taxon>
        <taxon>Bacillati</taxon>
        <taxon>Bacillota</taxon>
        <taxon>Bacilli</taxon>
        <taxon>Lactobacillales</taxon>
        <taxon>Enterococcaceae</taxon>
        <taxon>Enterococcus</taxon>
    </lineage>
</organism>
<dbReference type="Pfam" id="PF22725">
    <property type="entry name" value="GFO_IDH_MocA_C3"/>
    <property type="match status" value="1"/>
</dbReference>
<dbReference type="InterPro" id="IPR000683">
    <property type="entry name" value="Gfo/Idh/MocA-like_OxRdtase_N"/>
</dbReference>
<dbReference type="PANTHER" id="PTHR43377">
    <property type="entry name" value="BILIVERDIN REDUCTASE A"/>
    <property type="match status" value="1"/>
</dbReference>
<feature type="domain" description="Gfo/Idh/MocA-like oxidoreductase N-terminal" evidence="1">
    <location>
        <begin position="8"/>
        <end position="108"/>
    </location>
</feature>